<dbReference type="PANTHER" id="PTHR31115">
    <property type="entry name" value="OS05G0107300 PROTEIN"/>
    <property type="match status" value="1"/>
</dbReference>
<organism evidence="1 2">
    <name type="scientific">Trifolium subterraneum</name>
    <name type="common">Subterranean clover</name>
    <dbReference type="NCBI Taxonomy" id="3900"/>
    <lineage>
        <taxon>Eukaryota</taxon>
        <taxon>Viridiplantae</taxon>
        <taxon>Streptophyta</taxon>
        <taxon>Embryophyta</taxon>
        <taxon>Tracheophyta</taxon>
        <taxon>Spermatophyta</taxon>
        <taxon>Magnoliopsida</taxon>
        <taxon>eudicotyledons</taxon>
        <taxon>Gunneridae</taxon>
        <taxon>Pentapetalae</taxon>
        <taxon>rosids</taxon>
        <taxon>fabids</taxon>
        <taxon>Fabales</taxon>
        <taxon>Fabaceae</taxon>
        <taxon>Papilionoideae</taxon>
        <taxon>50 kb inversion clade</taxon>
        <taxon>NPAAA clade</taxon>
        <taxon>Hologalegina</taxon>
        <taxon>IRL clade</taxon>
        <taxon>Trifolieae</taxon>
        <taxon>Trifolium</taxon>
    </lineage>
</organism>
<proteinExistence type="predicted"/>
<gene>
    <name evidence="1" type="ORF">TSUD_140500</name>
</gene>
<dbReference type="SUPFAM" id="SSF100966">
    <property type="entry name" value="Translation initiation factor 2 beta, aIF2beta, N-terminal domain"/>
    <property type="match status" value="1"/>
</dbReference>
<dbReference type="PANTHER" id="PTHR31115:SF3">
    <property type="entry name" value="EXPRESSED PROTEIN"/>
    <property type="match status" value="1"/>
</dbReference>
<dbReference type="GO" id="GO:0003743">
    <property type="term" value="F:translation initiation factor activity"/>
    <property type="evidence" value="ECO:0007669"/>
    <property type="project" value="InterPro"/>
</dbReference>
<reference evidence="2" key="1">
    <citation type="journal article" date="2017" name="Front. Plant Sci.">
        <title>Climate Clever Clovers: New Paradigm to Reduce the Environmental Footprint of Ruminants by Breeding Low Methanogenic Forages Utilizing Haplotype Variation.</title>
        <authorList>
            <person name="Kaur P."/>
            <person name="Appels R."/>
            <person name="Bayer P.E."/>
            <person name="Keeble-Gagnere G."/>
            <person name="Wang J."/>
            <person name="Hirakawa H."/>
            <person name="Shirasawa K."/>
            <person name="Vercoe P."/>
            <person name="Stefanova K."/>
            <person name="Durmic Z."/>
            <person name="Nichols P."/>
            <person name="Revell C."/>
            <person name="Isobe S.N."/>
            <person name="Edwards D."/>
            <person name="Erskine W."/>
        </authorList>
    </citation>
    <scope>NUCLEOTIDE SEQUENCE [LARGE SCALE GENOMIC DNA]</scope>
    <source>
        <strain evidence="2">cv. Daliak</strain>
    </source>
</reference>
<dbReference type="OrthoDB" id="1728826at2759"/>
<keyword evidence="2" id="KW-1185">Reference proteome</keyword>
<evidence type="ECO:0000313" key="2">
    <source>
        <dbReference type="Proteomes" id="UP000242715"/>
    </source>
</evidence>
<dbReference type="AlphaFoldDB" id="A0A2Z6NK36"/>
<accession>A0A2Z6NK36</accession>
<dbReference type="Gene3D" id="3.30.30.170">
    <property type="match status" value="1"/>
</dbReference>
<sequence length="253" mass="28710">MATSCKFDPSSSSLDRPLYTAQHGSNIAASLDRPGSFRECTENPNQKSNRHVDYKRHVNAALGISPDESPSSSAKGKLIPCPVPEDVKHMRDSLYLSTVKKRERVKMFNEALSVFNVKKRSRVEGFSSDRSSVMLLIDNLVKGTSDDDEEESVALHPCYPWEGSDRDYEYEELLGRVFNILRENNVELAGDRPRTVMRPPQVLHEGTKKTVFVNFIDMCKTYQFFYPQHFPVVNVLLPDLSGCIDSKTMLWLS</sequence>
<dbReference type="InterPro" id="IPR016189">
    <property type="entry name" value="Transl_init_fac_IF2/IF5_N"/>
</dbReference>
<protein>
    <recommendedName>
        <fullName evidence="3">Translation initiation factor IF2/IF5 domain-containing protein</fullName>
    </recommendedName>
</protein>
<evidence type="ECO:0008006" key="3">
    <source>
        <dbReference type="Google" id="ProtNLM"/>
    </source>
</evidence>
<dbReference type="EMBL" id="DF973910">
    <property type="protein sequence ID" value="GAU42313.1"/>
    <property type="molecule type" value="Genomic_DNA"/>
</dbReference>
<dbReference type="Proteomes" id="UP000242715">
    <property type="component" value="Unassembled WGS sequence"/>
</dbReference>
<name>A0A2Z6NK36_TRISU</name>
<evidence type="ECO:0000313" key="1">
    <source>
        <dbReference type="EMBL" id="GAU42313.1"/>
    </source>
</evidence>